<evidence type="ECO:0008006" key="5">
    <source>
        <dbReference type="Google" id="ProtNLM"/>
    </source>
</evidence>
<dbReference type="InterPro" id="IPR042099">
    <property type="entry name" value="ANL_N_sf"/>
</dbReference>
<keyword evidence="1" id="KW-0596">Phosphopantetheine</keyword>
<keyword evidence="4" id="KW-1185">Reference proteome</keyword>
<dbReference type="Gene3D" id="3.40.50.12780">
    <property type="entry name" value="N-terminal domain of ligase-like"/>
    <property type="match status" value="1"/>
</dbReference>
<accession>A0A6G1JNW8</accession>
<evidence type="ECO:0000313" key="3">
    <source>
        <dbReference type="EMBL" id="KAF2692234.1"/>
    </source>
</evidence>
<proteinExistence type="predicted"/>
<dbReference type="AlphaFoldDB" id="A0A6G1JNW8"/>
<evidence type="ECO:0000256" key="2">
    <source>
        <dbReference type="ARBA" id="ARBA00022553"/>
    </source>
</evidence>
<organism evidence="3 4">
    <name type="scientific">Lentithecium fluviatile CBS 122367</name>
    <dbReference type="NCBI Taxonomy" id="1168545"/>
    <lineage>
        <taxon>Eukaryota</taxon>
        <taxon>Fungi</taxon>
        <taxon>Dikarya</taxon>
        <taxon>Ascomycota</taxon>
        <taxon>Pezizomycotina</taxon>
        <taxon>Dothideomycetes</taxon>
        <taxon>Pleosporomycetidae</taxon>
        <taxon>Pleosporales</taxon>
        <taxon>Massarineae</taxon>
        <taxon>Lentitheciaceae</taxon>
        <taxon>Lentithecium</taxon>
    </lineage>
</organism>
<reference evidence="3" key="1">
    <citation type="journal article" date="2020" name="Stud. Mycol.">
        <title>101 Dothideomycetes genomes: a test case for predicting lifestyles and emergence of pathogens.</title>
        <authorList>
            <person name="Haridas S."/>
            <person name="Albert R."/>
            <person name="Binder M."/>
            <person name="Bloem J."/>
            <person name="Labutti K."/>
            <person name="Salamov A."/>
            <person name="Andreopoulos B."/>
            <person name="Baker S."/>
            <person name="Barry K."/>
            <person name="Bills G."/>
            <person name="Bluhm B."/>
            <person name="Cannon C."/>
            <person name="Castanera R."/>
            <person name="Culley D."/>
            <person name="Daum C."/>
            <person name="Ezra D."/>
            <person name="Gonzalez J."/>
            <person name="Henrissat B."/>
            <person name="Kuo A."/>
            <person name="Liang C."/>
            <person name="Lipzen A."/>
            <person name="Lutzoni F."/>
            <person name="Magnuson J."/>
            <person name="Mondo S."/>
            <person name="Nolan M."/>
            <person name="Ohm R."/>
            <person name="Pangilinan J."/>
            <person name="Park H.-J."/>
            <person name="Ramirez L."/>
            <person name="Alfaro M."/>
            <person name="Sun H."/>
            <person name="Tritt A."/>
            <person name="Yoshinaga Y."/>
            <person name="Zwiers L.-H."/>
            <person name="Turgeon B."/>
            <person name="Goodwin S."/>
            <person name="Spatafora J."/>
            <person name="Crous P."/>
            <person name="Grigoriev I."/>
        </authorList>
    </citation>
    <scope>NUCLEOTIDE SEQUENCE</scope>
    <source>
        <strain evidence="3">CBS 122367</strain>
    </source>
</reference>
<evidence type="ECO:0000256" key="1">
    <source>
        <dbReference type="ARBA" id="ARBA00022450"/>
    </source>
</evidence>
<evidence type="ECO:0000313" key="4">
    <source>
        <dbReference type="Proteomes" id="UP000799291"/>
    </source>
</evidence>
<dbReference type="Proteomes" id="UP000799291">
    <property type="component" value="Unassembled WGS sequence"/>
</dbReference>
<sequence>MAYVRLKDIRYPIITVTAAKLGKKLLLLSPHPSIDTQGHLIRTSDCGTFLHAKGFDSVVDNVLSRIPENTATSLQMPDLRLPKLVTYTHQMMASLDSAELMPDAHEETMNRHFANMRWYTPLPSLHFVGMTVALQFPVVFGTVVVVGPTIGGPLGPALASDTLRWSRAQGVMFPPALVDAMCGDPYGLECQRGLDHLYFAGVPLARRSAEKFLSHVSIKPGMGSTEAGDLHKAVFVRNPSVERWQQVFQVYPHLDRFPTHDLFSKHPSKPGFWKCVGRTDDVVPLSHGENLCVADMGAEIAAALPEISAVLIGGQGKPKPFLLVEWKENELDEKSKMDQLLPILEHANRGCSDLVKLSPGFLWFTDPSRKLVRTAKGSVSRRESE</sequence>
<dbReference type="Pfam" id="PF23562">
    <property type="entry name" value="AMP-binding_C_3"/>
    <property type="match status" value="1"/>
</dbReference>
<keyword evidence="2" id="KW-0597">Phosphoprotein</keyword>
<dbReference type="PANTHER" id="PTHR43439:SF2">
    <property type="entry name" value="ENZYME, PUTATIVE (JCVI)-RELATED"/>
    <property type="match status" value="1"/>
</dbReference>
<name>A0A6G1JNW8_9PLEO</name>
<dbReference type="EMBL" id="MU005569">
    <property type="protein sequence ID" value="KAF2692234.1"/>
    <property type="molecule type" value="Genomic_DNA"/>
</dbReference>
<dbReference type="PANTHER" id="PTHR43439">
    <property type="entry name" value="PHENYLACETATE-COENZYME A LIGASE"/>
    <property type="match status" value="1"/>
</dbReference>
<dbReference type="OrthoDB" id="429813at2759"/>
<protein>
    <recommendedName>
        <fullName evidence="5">Acetyl-CoA synthetase-like protein</fullName>
    </recommendedName>
</protein>
<dbReference type="InterPro" id="IPR051414">
    <property type="entry name" value="Adenylate-forming_Reductase"/>
</dbReference>
<gene>
    <name evidence="3" type="ORF">K458DRAFT_426014</name>
</gene>
<dbReference type="SUPFAM" id="SSF56801">
    <property type="entry name" value="Acetyl-CoA synthetase-like"/>
    <property type="match status" value="1"/>
</dbReference>